<comment type="caution">
    <text evidence="1">The sequence shown here is derived from an EMBL/GenBank/DDBJ whole genome shotgun (WGS) entry which is preliminary data.</text>
</comment>
<dbReference type="PRINTS" id="PR00080">
    <property type="entry name" value="SDRFAMILY"/>
</dbReference>
<organism evidence="1 2">
    <name type="scientific">Loxostege sticticalis</name>
    <name type="common">Beet webworm moth</name>
    <dbReference type="NCBI Taxonomy" id="481309"/>
    <lineage>
        <taxon>Eukaryota</taxon>
        <taxon>Metazoa</taxon>
        <taxon>Ecdysozoa</taxon>
        <taxon>Arthropoda</taxon>
        <taxon>Hexapoda</taxon>
        <taxon>Insecta</taxon>
        <taxon>Pterygota</taxon>
        <taxon>Neoptera</taxon>
        <taxon>Endopterygota</taxon>
        <taxon>Lepidoptera</taxon>
        <taxon>Glossata</taxon>
        <taxon>Ditrysia</taxon>
        <taxon>Pyraloidea</taxon>
        <taxon>Crambidae</taxon>
        <taxon>Pyraustinae</taxon>
        <taxon>Loxostege</taxon>
    </lineage>
</organism>
<dbReference type="InterPro" id="IPR002347">
    <property type="entry name" value="SDR_fam"/>
</dbReference>
<dbReference type="Pfam" id="PF13561">
    <property type="entry name" value="adh_short_C2"/>
    <property type="match status" value="1"/>
</dbReference>
<accession>A0ABR3HAL9</accession>
<dbReference type="Gene3D" id="3.40.50.720">
    <property type="entry name" value="NAD(P)-binding Rossmann-like Domain"/>
    <property type="match status" value="1"/>
</dbReference>
<dbReference type="PANTHER" id="PTHR43975:SF2">
    <property type="entry name" value="EG:BACR7A4.14 PROTEIN-RELATED"/>
    <property type="match status" value="1"/>
</dbReference>
<dbReference type="PANTHER" id="PTHR43975">
    <property type="entry name" value="ZGC:101858"/>
    <property type="match status" value="1"/>
</dbReference>
<dbReference type="PRINTS" id="PR00081">
    <property type="entry name" value="GDHRDH"/>
</dbReference>
<name>A0ABR3HAL9_LOXSC</name>
<dbReference type="Proteomes" id="UP001549920">
    <property type="component" value="Unassembled WGS sequence"/>
</dbReference>
<protein>
    <submittedName>
        <fullName evidence="1">Uncharacterized protein</fullName>
    </submittedName>
</protein>
<dbReference type="SUPFAM" id="SSF51735">
    <property type="entry name" value="NAD(P)-binding Rossmann-fold domains"/>
    <property type="match status" value="1"/>
</dbReference>
<reference evidence="1 2" key="1">
    <citation type="submission" date="2024-06" db="EMBL/GenBank/DDBJ databases">
        <title>A chromosome-level genome assembly of beet webworm, Loxostege sticticalis.</title>
        <authorList>
            <person name="Zhang Y."/>
        </authorList>
    </citation>
    <scope>NUCLEOTIDE SEQUENCE [LARGE SCALE GENOMIC DNA]</scope>
    <source>
        <strain evidence="1">AQ026</strain>
        <tissue evidence="1">Whole body</tissue>
    </source>
</reference>
<keyword evidence="2" id="KW-1185">Reference proteome</keyword>
<sequence length="262" mass="27300">MSLQFVAQSTSGNCIMSFKNKVVIVTGASAGIGAATAVLFSKEGANVVIVGRNEARLKNVASQCAAVGSEPLLVKADVANDEDARRIINDTIQKFGKLDVLVNNAGVLESGTILDGTILESFDKTIGINLRAPVHTTMLATPHLVKTKGNIVNVSSVLGQLHVTPLANAYSTSKAGLDHFTRGCAKELASSGVRVNAVNPGPVETNMLESFGESTGIHDVKTALGRVSQPEEMADLILYVASEKAKGITGSVFVADNGIRLA</sequence>
<dbReference type="EMBL" id="JBEUOH010000022">
    <property type="protein sequence ID" value="KAL0867466.1"/>
    <property type="molecule type" value="Genomic_DNA"/>
</dbReference>
<evidence type="ECO:0000313" key="1">
    <source>
        <dbReference type="EMBL" id="KAL0867466.1"/>
    </source>
</evidence>
<evidence type="ECO:0000313" key="2">
    <source>
        <dbReference type="Proteomes" id="UP001549920"/>
    </source>
</evidence>
<gene>
    <name evidence="1" type="ORF">ABMA27_008253</name>
</gene>
<dbReference type="InterPro" id="IPR036291">
    <property type="entry name" value="NAD(P)-bd_dom_sf"/>
</dbReference>
<proteinExistence type="predicted"/>